<dbReference type="EC" id="2.7.13.3" evidence="3"/>
<dbReference type="Pfam" id="PF02518">
    <property type="entry name" value="HATPase_c"/>
    <property type="match status" value="1"/>
</dbReference>
<organism evidence="10 11">
    <name type="scientific">Nocardioides aestuarii</name>
    <dbReference type="NCBI Taxonomy" id="252231"/>
    <lineage>
        <taxon>Bacteria</taxon>
        <taxon>Bacillati</taxon>
        <taxon>Actinomycetota</taxon>
        <taxon>Actinomycetes</taxon>
        <taxon>Propionibacteriales</taxon>
        <taxon>Nocardioidaceae</taxon>
        <taxon>Nocardioides</taxon>
    </lineage>
</organism>
<evidence type="ECO:0000256" key="4">
    <source>
        <dbReference type="ARBA" id="ARBA00022553"/>
    </source>
</evidence>
<dbReference type="InterPro" id="IPR029016">
    <property type="entry name" value="GAF-like_dom_sf"/>
</dbReference>
<dbReference type="SMART" id="SM00388">
    <property type="entry name" value="HisKA"/>
    <property type="match status" value="1"/>
</dbReference>
<dbReference type="Pfam" id="PF01590">
    <property type="entry name" value="GAF"/>
    <property type="match status" value="1"/>
</dbReference>
<evidence type="ECO:0000256" key="3">
    <source>
        <dbReference type="ARBA" id="ARBA00012438"/>
    </source>
</evidence>
<dbReference type="SMART" id="SM00387">
    <property type="entry name" value="HATPase_c"/>
    <property type="match status" value="1"/>
</dbReference>
<keyword evidence="7" id="KW-0902">Two-component regulatory system</keyword>
<dbReference type="InterPro" id="IPR003018">
    <property type="entry name" value="GAF"/>
</dbReference>
<comment type="catalytic activity">
    <reaction evidence="1">
        <text>ATP + protein L-histidine = ADP + protein N-phospho-L-histidine.</text>
        <dbReference type="EC" id="2.7.13.3"/>
    </reaction>
</comment>
<evidence type="ECO:0000313" key="11">
    <source>
        <dbReference type="Proteomes" id="UP001597351"/>
    </source>
</evidence>
<evidence type="ECO:0000256" key="2">
    <source>
        <dbReference type="ARBA" id="ARBA00004236"/>
    </source>
</evidence>
<comment type="caution">
    <text evidence="10">The sequence shown here is derived from an EMBL/GenBank/DDBJ whole genome shotgun (WGS) entry which is preliminary data.</text>
</comment>
<reference evidence="11" key="1">
    <citation type="journal article" date="2019" name="Int. J. Syst. Evol. Microbiol.">
        <title>The Global Catalogue of Microorganisms (GCM) 10K type strain sequencing project: providing services to taxonomists for standard genome sequencing and annotation.</title>
        <authorList>
            <consortium name="The Broad Institute Genomics Platform"/>
            <consortium name="The Broad Institute Genome Sequencing Center for Infectious Disease"/>
            <person name="Wu L."/>
            <person name="Ma J."/>
        </authorList>
    </citation>
    <scope>NUCLEOTIDE SEQUENCE [LARGE SCALE GENOMIC DNA]</scope>
    <source>
        <strain evidence="11">CGMCC 1.12477</strain>
    </source>
</reference>
<dbReference type="Gene3D" id="3.30.450.40">
    <property type="match status" value="1"/>
</dbReference>
<dbReference type="SUPFAM" id="SSF47384">
    <property type="entry name" value="Homodimeric domain of signal transducing histidine kinase"/>
    <property type="match status" value="1"/>
</dbReference>
<dbReference type="RefSeq" id="WP_343915468.1">
    <property type="nucleotide sequence ID" value="NZ_BAAAJT010000002.1"/>
</dbReference>
<dbReference type="PRINTS" id="PR00344">
    <property type="entry name" value="BCTRLSENSOR"/>
</dbReference>
<dbReference type="Proteomes" id="UP001597351">
    <property type="component" value="Unassembled WGS sequence"/>
</dbReference>
<evidence type="ECO:0000256" key="8">
    <source>
        <dbReference type="ARBA" id="ARBA00039401"/>
    </source>
</evidence>
<dbReference type="InterPro" id="IPR050351">
    <property type="entry name" value="BphY/WalK/GraS-like"/>
</dbReference>
<sequence length="397" mass="42102">MSETGSDADERRMAALERYGVLDQAAAPGLQALVDLASRVAGVPKATINLHTDTEQVQVATVGFEAGTVPREASMCVVVVDREQPILLPDASVDPRYADNPHVTGELANIRFYAAHPLRTPDDVVIGTLCVYDEEIRPVDPGMEAELKVLADRIVDVLELDLTSRRLAAANEQLTVANEALGAFAGQVSHDLKNPLAAVIMSLGLVLEEIGDHPSRDLVERAGRSAQRMSTMIGDLLDFAGGRVSDVRQPVDLAGVVAEVVEDLGSALDGAEVVVGDLPVVDADPAPIRVVVQNLLANAAKFARSDVPTRVEVAGYRTDRFWRLEVADNGRGIPVADRKRVLEPLVRLDRRVQGSGIGLATCVRIVAGHGGALGLGDGLAVGDGEHGTMVWLEVPVG</sequence>
<keyword evidence="6 10" id="KW-0418">Kinase</keyword>
<dbReference type="EMBL" id="JBHUGD010000001">
    <property type="protein sequence ID" value="MFD1945631.1"/>
    <property type="molecule type" value="Genomic_DNA"/>
</dbReference>
<evidence type="ECO:0000259" key="9">
    <source>
        <dbReference type="PROSITE" id="PS50109"/>
    </source>
</evidence>
<name>A0ABW4TIZ8_9ACTN</name>
<dbReference type="InterPro" id="IPR004358">
    <property type="entry name" value="Sig_transdc_His_kin-like_C"/>
</dbReference>
<dbReference type="InterPro" id="IPR036890">
    <property type="entry name" value="HATPase_C_sf"/>
</dbReference>
<dbReference type="CDD" id="cd00075">
    <property type="entry name" value="HATPase"/>
    <property type="match status" value="1"/>
</dbReference>
<proteinExistence type="predicted"/>
<evidence type="ECO:0000256" key="7">
    <source>
        <dbReference type="ARBA" id="ARBA00023012"/>
    </source>
</evidence>
<dbReference type="PROSITE" id="PS50109">
    <property type="entry name" value="HIS_KIN"/>
    <property type="match status" value="1"/>
</dbReference>
<comment type="subcellular location">
    <subcellularLocation>
        <location evidence="2">Cell membrane</location>
    </subcellularLocation>
</comment>
<dbReference type="SUPFAM" id="SSF55874">
    <property type="entry name" value="ATPase domain of HSP90 chaperone/DNA topoisomerase II/histidine kinase"/>
    <property type="match status" value="1"/>
</dbReference>
<dbReference type="CDD" id="cd00082">
    <property type="entry name" value="HisKA"/>
    <property type="match status" value="1"/>
</dbReference>
<protein>
    <recommendedName>
        <fullName evidence="8">Sensor-like histidine kinase SenX3</fullName>
        <ecNumber evidence="3">2.7.13.3</ecNumber>
    </recommendedName>
</protein>
<dbReference type="Gene3D" id="1.10.287.130">
    <property type="match status" value="1"/>
</dbReference>
<evidence type="ECO:0000256" key="1">
    <source>
        <dbReference type="ARBA" id="ARBA00000085"/>
    </source>
</evidence>
<dbReference type="Pfam" id="PF00512">
    <property type="entry name" value="HisKA"/>
    <property type="match status" value="1"/>
</dbReference>
<gene>
    <name evidence="10" type="ORF">ACFSDE_02420</name>
</gene>
<dbReference type="Gene3D" id="3.30.565.10">
    <property type="entry name" value="Histidine kinase-like ATPase, C-terminal domain"/>
    <property type="match status" value="1"/>
</dbReference>
<dbReference type="GO" id="GO:0016301">
    <property type="term" value="F:kinase activity"/>
    <property type="evidence" value="ECO:0007669"/>
    <property type="project" value="UniProtKB-KW"/>
</dbReference>
<keyword evidence="4" id="KW-0597">Phosphoprotein</keyword>
<dbReference type="PANTHER" id="PTHR42878">
    <property type="entry name" value="TWO-COMPONENT HISTIDINE KINASE"/>
    <property type="match status" value="1"/>
</dbReference>
<evidence type="ECO:0000256" key="5">
    <source>
        <dbReference type="ARBA" id="ARBA00022679"/>
    </source>
</evidence>
<keyword evidence="5" id="KW-0808">Transferase</keyword>
<keyword evidence="11" id="KW-1185">Reference proteome</keyword>
<dbReference type="InterPro" id="IPR036097">
    <property type="entry name" value="HisK_dim/P_sf"/>
</dbReference>
<accession>A0ABW4TIZ8</accession>
<dbReference type="SUPFAM" id="SSF55781">
    <property type="entry name" value="GAF domain-like"/>
    <property type="match status" value="1"/>
</dbReference>
<evidence type="ECO:0000256" key="6">
    <source>
        <dbReference type="ARBA" id="ARBA00022777"/>
    </source>
</evidence>
<dbReference type="SMART" id="SM00065">
    <property type="entry name" value="GAF"/>
    <property type="match status" value="1"/>
</dbReference>
<dbReference type="InterPro" id="IPR003661">
    <property type="entry name" value="HisK_dim/P_dom"/>
</dbReference>
<dbReference type="InterPro" id="IPR005467">
    <property type="entry name" value="His_kinase_dom"/>
</dbReference>
<dbReference type="InterPro" id="IPR003594">
    <property type="entry name" value="HATPase_dom"/>
</dbReference>
<feature type="domain" description="Histidine kinase" evidence="9">
    <location>
        <begin position="187"/>
        <end position="397"/>
    </location>
</feature>
<evidence type="ECO:0000313" key="10">
    <source>
        <dbReference type="EMBL" id="MFD1945631.1"/>
    </source>
</evidence>
<dbReference type="PANTHER" id="PTHR42878:SF15">
    <property type="entry name" value="BACTERIOPHYTOCHROME"/>
    <property type="match status" value="1"/>
</dbReference>